<proteinExistence type="predicted"/>
<comment type="caution">
    <text evidence="2">The sequence shown here is derived from an EMBL/GenBank/DDBJ whole genome shotgun (WGS) entry which is preliminary data.</text>
</comment>
<evidence type="ECO:0000313" key="3">
    <source>
        <dbReference type="Proteomes" id="UP001153069"/>
    </source>
</evidence>
<gene>
    <name evidence="2" type="ORF">SEMRO_1647_G288380.1</name>
</gene>
<feature type="compositionally biased region" description="Polar residues" evidence="1">
    <location>
        <begin position="206"/>
        <end position="217"/>
    </location>
</feature>
<dbReference type="AlphaFoldDB" id="A0A9N8EQ65"/>
<sequence>MEEDEAKLKNREETELFFGFLNRMGREKRDRILGSQPVYWSNVAMALSVAQEFLFGFDDDTLTTRLLEANGQDGVNVDGLLQAIYGAQAWDPMALFLMRNLRVDILKEWDRNDAALVQRTPEEEEDGEQRLPPPVDRAHLAGGDGDRAYVQIPIPIAEPTAVGTDDARVSVRVQGILNLENVFIAMNIYHPPDDGTNDMLKRAGSSDASESTVADEA</sequence>
<evidence type="ECO:0000313" key="2">
    <source>
        <dbReference type="EMBL" id="CAB9525227.1"/>
    </source>
</evidence>
<protein>
    <submittedName>
        <fullName evidence="2">Uncharacterized protein</fullName>
    </submittedName>
</protein>
<dbReference type="Proteomes" id="UP001153069">
    <property type="component" value="Unassembled WGS sequence"/>
</dbReference>
<feature type="region of interest" description="Disordered" evidence="1">
    <location>
        <begin position="196"/>
        <end position="217"/>
    </location>
</feature>
<accession>A0A9N8EQ65</accession>
<name>A0A9N8EQ65_9STRA</name>
<organism evidence="2 3">
    <name type="scientific">Seminavis robusta</name>
    <dbReference type="NCBI Taxonomy" id="568900"/>
    <lineage>
        <taxon>Eukaryota</taxon>
        <taxon>Sar</taxon>
        <taxon>Stramenopiles</taxon>
        <taxon>Ochrophyta</taxon>
        <taxon>Bacillariophyta</taxon>
        <taxon>Bacillariophyceae</taxon>
        <taxon>Bacillariophycidae</taxon>
        <taxon>Naviculales</taxon>
        <taxon>Naviculaceae</taxon>
        <taxon>Seminavis</taxon>
    </lineage>
</organism>
<evidence type="ECO:0000256" key="1">
    <source>
        <dbReference type="SAM" id="MobiDB-lite"/>
    </source>
</evidence>
<keyword evidence="3" id="KW-1185">Reference proteome</keyword>
<dbReference type="EMBL" id="CAICTM010001645">
    <property type="protein sequence ID" value="CAB9525227.1"/>
    <property type="molecule type" value="Genomic_DNA"/>
</dbReference>
<reference evidence="2" key="1">
    <citation type="submission" date="2020-06" db="EMBL/GenBank/DDBJ databases">
        <authorList>
            <consortium name="Plant Systems Biology data submission"/>
        </authorList>
    </citation>
    <scope>NUCLEOTIDE SEQUENCE</scope>
    <source>
        <strain evidence="2">D6</strain>
    </source>
</reference>